<evidence type="ECO:0000256" key="1">
    <source>
        <dbReference type="ARBA" id="ARBA00022723"/>
    </source>
</evidence>
<protein>
    <recommendedName>
        <fullName evidence="6">GRF-type domain-containing protein</fullName>
    </recommendedName>
</protein>
<dbReference type="AlphaFoldDB" id="A0AAV0MJP1"/>
<evidence type="ECO:0000313" key="7">
    <source>
        <dbReference type="EMBL" id="CAI0446328.1"/>
    </source>
</evidence>
<dbReference type="GO" id="GO:0008270">
    <property type="term" value="F:zinc ion binding"/>
    <property type="evidence" value="ECO:0007669"/>
    <property type="project" value="UniProtKB-KW"/>
</dbReference>
<evidence type="ECO:0000256" key="3">
    <source>
        <dbReference type="ARBA" id="ARBA00022833"/>
    </source>
</evidence>
<keyword evidence="2 4" id="KW-0863">Zinc-finger</keyword>
<feature type="domain" description="GRF-type" evidence="6">
    <location>
        <begin position="44"/>
        <end position="86"/>
    </location>
</feature>
<evidence type="ECO:0000313" key="8">
    <source>
        <dbReference type="Proteomes" id="UP001154282"/>
    </source>
</evidence>
<gene>
    <name evidence="7" type="ORF">LITE_LOCUS28967</name>
</gene>
<dbReference type="EMBL" id="CAMGYJ010000007">
    <property type="protein sequence ID" value="CAI0446328.1"/>
    <property type="molecule type" value="Genomic_DNA"/>
</dbReference>
<evidence type="ECO:0000256" key="5">
    <source>
        <dbReference type="SAM" id="Phobius"/>
    </source>
</evidence>
<keyword evidence="5" id="KW-0472">Membrane</keyword>
<dbReference type="PANTHER" id="PTHR33248">
    <property type="entry name" value="ZINC ION-BINDING PROTEIN"/>
    <property type="match status" value="1"/>
</dbReference>
<reference evidence="7" key="1">
    <citation type="submission" date="2022-08" db="EMBL/GenBank/DDBJ databases">
        <authorList>
            <person name="Gutierrez-Valencia J."/>
        </authorList>
    </citation>
    <scope>NUCLEOTIDE SEQUENCE</scope>
</reference>
<keyword evidence="5" id="KW-0812">Transmembrane</keyword>
<comment type="caution">
    <text evidence="7">The sequence shown here is derived from an EMBL/GenBank/DDBJ whole genome shotgun (WGS) entry which is preliminary data.</text>
</comment>
<evidence type="ECO:0000256" key="4">
    <source>
        <dbReference type="PROSITE-ProRule" id="PRU01343"/>
    </source>
</evidence>
<dbReference type="InterPro" id="IPR010666">
    <property type="entry name" value="Znf_GRF"/>
</dbReference>
<proteinExistence type="predicted"/>
<sequence>TLNRVFFSFSLNISLFSFASSFSFHFASLILIGLLLRRMATPICRCGEAEVLRTSWTDGNPGRRFYGCNNYGTSGACNFFRWVDPILDEPMKQAIRGLHKRIVALERRNDQPSIFVGRIKLISIMLGLFVIV</sequence>
<organism evidence="7 8">
    <name type="scientific">Linum tenue</name>
    <dbReference type="NCBI Taxonomy" id="586396"/>
    <lineage>
        <taxon>Eukaryota</taxon>
        <taxon>Viridiplantae</taxon>
        <taxon>Streptophyta</taxon>
        <taxon>Embryophyta</taxon>
        <taxon>Tracheophyta</taxon>
        <taxon>Spermatophyta</taxon>
        <taxon>Magnoliopsida</taxon>
        <taxon>eudicotyledons</taxon>
        <taxon>Gunneridae</taxon>
        <taxon>Pentapetalae</taxon>
        <taxon>rosids</taxon>
        <taxon>fabids</taxon>
        <taxon>Malpighiales</taxon>
        <taxon>Linaceae</taxon>
        <taxon>Linum</taxon>
    </lineage>
</organism>
<keyword evidence="3" id="KW-0862">Zinc</keyword>
<feature type="transmembrane region" description="Helical" evidence="5">
    <location>
        <begin position="115"/>
        <end position="131"/>
    </location>
</feature>
<dbReference type="Pfam" id="PF06839">
    <property type="entry name" value="Zn_ribbon_GRF"/>
    <property type="match status" value="1"/>
</dbReference>
<keyword evidence="5" id="KW-1133">Transmembrane helix</keyword>
<dbReference type="Proteomes" id="UP001154282">
    <property type="component" value="Unassembled WGS sequence"/>
</dbReference>
<evidence type="ECO:0000256" key="2">
    <source>
        <dbReference type="ARBA" id="ARBA00022771"/>
    </source>
</evidence>
<keyword evidence="8" id="KW-1185">Reference proteome</keyword>
<name>A0AAV0MJP1_9ROSI</name>
<feature type="transmembrane region" description="Helical" evidence="5">
    <location>
        <begin position="13"/>
        <end position="36"/>
    </location>
</feature>
<accession>A0AAV0MJP1</accession>
<evidence type="ECO:0000259" key="6">
    <source>
        <dbReference type="PROSITE" id="PS51999"/>
    </source>
</evidence>
<dbReference type="PROSITE" id="PS51999">
    <property type="entry name" value="ZF_GRF"/>
    <property type="match status" value="1"/>
</dbReference>
<keyword evidence="1" id="KW-0479">Metal-binding</keyword>
<feature type="non-terminal residue" evidence="7">
    <location>
        <position position="1"/>
    </location>
</feature>